<dbReference type="Pfam" id="PF23381">
    <property type="entry name" value="Beta-prop_IFT122_1st"/>
    <property type="match status" value="2"/>
</dbReference>
<evidence type="ECO:0000256" key="1">
    <source>
        <dbReference type="ARBA" id="ARBA00004138"/>
    </source>
</evidence>
<dbReference type="InterPro" id="IPR056153">
    <property type="entry name" value="Beta-prop_IFT122_1st"/>
</dbReference>
<dbReference type="Gene3D" id="1.25.40.470">
    <property type="match status" value="1"/>
</dbReference>
<dbReference type="EMBL" id="CAKKNE010000002">
    <property type="protein sequence ID" value="CAH0367800.1"/>
    <property type="molecule type" value="Genomic_DNA"/>
</dbReference>
<evidence type="ECO:0000256" key="7">
    <source>
        <dbReference type="PROSITE-ProRule" id="PRU00221"/>
    </source>
</evidence>
<evidence type="ECO:0000259" key="9">
    <source>
        <dbReference type="Pfam" id="PF23381"/>
    </source>
</evidence>
<evidence type="ECO:0000259" key="8">
    <source>
        <dbReference type="Pfam" id="PF23377"/>
    </source>
</evidence>
<evidence type="ECO:0000259" key="10">
    <source>
        <dbReference type="Pfam" id="PF25144"/>
    </source>
</evidence>
<evidence type="ECO:0000256" key="2">
    <source>
        <dbReference type="ARBA" id="ARBA00019442"/>
    </source>
</evidence>
<dbReference type="GO" id="GO:0061512">
    <property type="term" value="P:protein localization to cilium"/>
    <property type="evidence" value="ECO:0007669"/>
    <property type="project" value="TreeGrafter"/>
</dbReference>
<dbReference type="Proteomes" id="UP000789595">
    <property type="component" value="Unassembled WGS sequence"/>
</dbReference>
<evidence type="ECO:0000256" key="3">
    <source>
        <dbReference type="ARBA" id="ARBA00022574"/>
    </source>
</evidence>
<evidence type="ECO:0000256" key="4">
    <source>
        <dbReference type="ARBA" id="ARBA00022737"/>
    </source>
</evidence>
<evidence type="ECO:0000256" key="5">
    <source>
        <dbReference type="ARBA" id="ARBA00023069"/>
    </source>
</evidence>
<dbReference type="Pfam" id="PF25144">
    <property type="entry name" value="Zn_ribbon_IFT122"/>
    <property type="match status" value="1"/>
</dbReference>
<dbReference type="GO" id="GO:1905515">
    <property type="term" value="P:non-motile cilium assembly"/>
    <property type="evidence" value="ECO:0007669"/>
    <property type="project" value="TreeGrafter"/>
</dbReference>
<dbReference type="SUPFAM" id="SSF50978">
    <property type="entry name" value="WD40 repeat-like"/>
    <property type="match status" value="2"/>
</dbReference>
<evidence type="ECO:0000259" key="11">
    <source>
        <dbReference type="Pfam" id="PF25295"/>
    </source>
</evidence>
<dbReference type="InterPro" id="IPR056152">
    <property type="entry name" value="Beta-prop_IFT122_2nd"/>
</dbReference>
<dbReference type="PROSITE" id="PS50082">
    <property type="entry name" value="WD_REPEATS_2"/>
    <property type="match status" value="1"/>
</dbReference>
<feature type="domain" description="IFT122 first beta-propeller" evidence="9">
    <location>
        <begin position="18"/>
        <end position="192"/>
    </location>
</feature>
<evidence type="ECO:0000313" key="12">
    <source>
        <dbReference type="EMBL" id="CAH0367800.1"/>
    </source>
</evidence>
<dbReference type="PANTHER" id="PTHR12764:SF4">
    <property type="entry name" value="INTRAFLAGELLAR TRANSPORT PROTEIN 122 HOMOLOG"/>
    <property type="match status" value="1"/>
</dbReference>
<feature type="domain" description="IFT122 first beta-propeller" evidence="9">
    <location>
        <begin position="194"/>
        <end position="296"/>
    </location>
</feature>
<comment type="subcellular location">
    <subcellularLocation>
        <location evidence="1">Cell projection</location>
        <location evidence="1">Cilium</location>
    </subcellularLocation>
</comment>
<gene>
    <name evidence="12" type="ORF">PECAL_2P08390</name>
</gene>
<dbReference type="SMART" id="SM00320">
    <property type="entry name" value="WD40"/>
    <property type="match status" value="6"/>
</dbReference>
<dbReference type="GO" id="GO:0030991">
    <property type="term" value="C:intraciliary transport particle A"/>
    <property type="evidence" value="ECO:0007669"/>
    <property type="project" value="TreeGrafter"/>
</dbReference>
<sequence length="1229" mass="138184">MRPQLLWTDPGLPPRREDDVKATVYSMAFNPSGTELVVAVANLVLVYATEDGDLRHRLRGHKDLVYTVSYGREGSKFASGGADNTVIIWNSKGEGVLKYTHSDSIQVVAHNPCCDQLASCTEGDFGLWSSTAKSVTKHKVGAKILSARWSHDGQYLALGMYDGRISIRDKGGQEYKLIEKKAPVWCLAWSPAKEDPGDLLAVGCWDQTLSFYQLSGTQHLKERKLGCYPTSLSYYPNGEYLVVGGSDKKTTLCTREAVRLKDVCRIDEWVWSTAVRPRQPAIAVGSYGGSIQLWDVVIEPIYALDGDRFAVREHLTDVVVHHMHAEKRVRIKSRDYVRKVAIYRDRLAIQLPDRINVYELHKRDDNSIDMHYRLRKERLRVDGSRTNHLGVTSQHVLVASGAKLTLHGFSKLKEREWILDADITCLRVDGGPPSKEGVLIGCSDGSILKIYVNNAFPVDVWRGEAAVKLLDRTGDRRKLAVVNQENELKVVDTRSKELVFSAEGVSACRFNAQFDDTLCYSRNDRDELLVKTGDHDAKVHKVSGSVVGFVGAKLFVARDLKIESLDLPQSDHLKQFISKNEHSRGLSCARLGVTATDWRSLADSAANALDLTTAQTAYAKVHDLRRIELLTSMERRMPVAKPKKISKRKKAEPEGLPEEVEKLAPIFRAELQAYQGKYQDAARAFAKAGEPQKAIDLFADLRQWDEAKAFAAASKNVDATELTRKQAEWAEETSDWSAAADLQVSAGNALQAVRLLHEHKPDGWIEKLSLIVRQVTAEDVLRQCARAFLANGDDERAKEVYVKLDDVESLLGLYVRKQDWEAALKLAEDPSGTFSEETRAKFDEALYLPYAEWLAVHDRFDEALEAYRKSGREDRAARMVQELTFNAVVESRFKDASYYYWLLASETLRVAAKKDNLQKVMSTYTEQLHRADLYYAYAHVEDFFLPYTPLRPEVLFQCARFLINGLGGKEAPFGISRAKILYTLAKQAKTCGAFKLARYAYDKLLRMKLPDAWRDEVDVEALTIHAAPLRDKSDLLPVCYRCGASNALLNPASSHSQGSSVHRDVCTSCGHPFVRSFLNFEVLPLIEFVPEASISDEEALDLIKEFPEDKNSGEGKEADVVFDDDDDEDRFTRAINDTLQAQAGADEYKPVTVDAETLRSLYRAEVFCCKPRQQGLRATYYKSAIPDVHMALSQSCHRFFHEDDFEYAVLKEGRCPYSRAKDVGDFGTV</sequence>
<dbReference type="Pfam" id="PF25295">
    <property type="entry name" value="TPR_IFT122"/>
    <property type="match status" value="1"/>
</dbReference>
<keyword evidence="3 7" id="KW-0853">WD repeat</keyword>
<dbReference type="GO" id="GO:0035721">
    <property type="term" value="P:intraciliary retrograde transport"/>
    <property type="evidence" value="ECO:0007669"/>
    <property type="project" value="TreeGrafter"/>
</dbReference>
<comment type="caution">
    <text evidence="12">The sequence shown here is derived from an EMBL/GenBank/DDBJ whole genome shotgun (WGS) entry which is preliminary data.</text>
</comment>
<dbReference type="InterPro" id="IPR001680">
    <property type="entry name" value="WD40_rpt"/>
</dbReference>
<organism evidence="12 13">
    <name type="scientific">Pelagomonas calceolata</name>
    <dbReference type="NCBI Taxonomy" id="35677"/>
    <lineage>
        <taxon>Eukaryota</taxon>
        <taxon>Sar</taxon>
        <taxon>Stramenopiles</taxon>
        <taxon>Ochrophyta</taxon>
        <taxon>Pelagophyceae</taxon>
        <taxon>Pelagomonadales</taxon>
        <taxon>Pelagomonadaceae</taxon>
        <taxon>Pelagomonas</taxon>
    </lineage>
</organism>
<proteinExistence type="predicted"/>
<name>A0A8J2WGR4_9STRA</name>
<evidence type="ECO:0000313" key="13">
    <source>
        <dbReference type="Proteomes" id="UP000789595"/>
    </source>
</evidence>
<dbReference type="Gene3D" id="2.130.10.10">
    <property type="entry name" value="YVTN repeat-like/Quinoprotein amine dehydrogenase"/>
    <property type="match status" value="1"/>
</dbReference>
<dbReference type="InterPro" id="IPR039857">
    <property type="entry name" value="Ift122/121"/>
</dbReference>
<dbReference type="InterPro" id="IPR036322">
    <property type="entry name" value="WD40_repeat_dom_sf"/>
</dbReference>
<dbReference type="PROSITE" id="PS50294">
    <property type="entry name" value="WD_REPEATS_REGION"/>
    <property type="match status" value="1"/>
</dbReference>
<dbReference type="InterPro" id="IPR056838">
    <property type="entry name" value="Zn_ribbon_IFT122"/>
</dbReference>
<feature type="domain" description="IFT122 second beta-propeller" evidence="8">
    <location>
        <begin position="303"/>
        <end position="558"/>
    </location>
</feature>
<dbReference type="AlphaFoldDB" id="A0A8J2WGR4"/>
<dbReference type="InterPro" id="IPR057411">
    <property type="entry name" value="TPR_IFT122"/>
</dbReference>
<keyword evidence="4" id="KW-0677">Repeat</keyword>
<keyword evidence="6" id="KW-0966">Cell projection</keyword>
<dbReference type="InterPro" id="IPR015943">
    <property type="entry name" value="WD40/YVTN_repeat-like_dom_sf"/>
</dbReference>
<dbReference type="GO" id="GO:0097730">
    <property type="term" value="C:non-motile cilium"/>
    <property type="evidence" value="ECO:0007669"/>
    <property type="project" value="TreeGrafter"/>
</dbReference>
<keyword evidence="13" id="KW-1185">Reference proteome</keyword>
<keyword evidence="5" id="KW-0969">Cilium</keyword>
<feature type="domain" description="Intraflagellar transport protein 122 homolog TPR" evidence="11">
    <location>
        <begin position="569"/>
        <end position="977"/>
    </location>
</feature>
<feature type="repeat" description="WD" evidence="7">
    <location>
        <begin position="58"/>
        <end position="90"/>
    </location>
</feature>
<reference evidence="12" key="1">
    <citation type="submission" date="2021-11" db="EMBL/GenBank/DDBJ databases">
        <authorList>
            <consortium name="Genoscope - CEA"/>
            <person name="William W."/>
        </authorList>
    </citation>
    <scope>NUCLEOTIDE SEQUENCE</scope>
</reference>
<dbReference type="OrthoDB" id="10255582at2759"/>
<protein>
    <recommendedName>
        <fullName evidence="2">Intraflagellar transport protein 122 homolog</fullName>
    </recommendedName>
</protein>
<dbReference type="Pfam" id="PF23377">
    <property type="entry name" value="Beta-prop_IFT122_2nd"/>
    <property type="match status" value="1"/>
</dbReference>
<dbReference type="PANTHER" id="PTHR12764">
    <property type="entry name" value="WD REPEAT DOMAIN-RELATED"/>
    <property type="match status" value="1"/>
</dbReference>
<feature type="domain" description="IFT122 zinc ribbon" evidence="10">
    <location>
        <begin position="1034"/>
        <end position="1086"/>
    </location>
</feature>
<evidence type="ECO:0000256" key="6">
    <source>
        <dbReference type="ARBA" id="ARBA00023273"/>
    </source>
</evidence>
<accession>A0A8J2WGR4</accession>